<dbReference type="PANTHER" id="PTHR31633">
    <property type="entry name" value="H/ACA RIBONUCLEOPROTEIN COMPLEX NON-CORE SUBUNIT NAF1"/>
    <property type="match status" value="1"/>
</dbReference>
<keyword evidence="11" id="KW-1185">Reference proteome</keyword>
<feature type="region of interest" description="Disordered" evidence="9">
    <location>
        <begin position="588"/>
        <end position="611"/>
    </location>
</feature>
<evidence type="ECO:0000256" key="7">
    <source>
        <dbReference type="ARBA" id="ARBA00022884"/>
    </source>
</evidence>
<keyword evidence="7" id="KW-0694">RNA-binding</keyword>
<reference evidence="10 11" key="1">
    <citation type="submission" date="2024-01" db="EMBL/GenBank/DDBJ databases">
        <title>The genomes of 5 underutilized Papilionoideae crops provide insights into root nodulation and disease resistance.</title>
        <authorList>
            <person name="Yuan L."/>
        </authorList>
    </citation>
    <scope>NUCLEOTIDE SEQUENCE [LARGE SCALE GENOMIC DNA]</scope>
    <source>
        <strain evidence="10">LY-2023</strain>
        <tissue evidence="10">Leaf</tissue>
    </source>
</reference>
<protein>
    <recommendedName>
        <fullName evidence="3">H/ACA ribonucleoprotein complex non-core subunit NAF1</fullName>
    </recommendedName>
</protein>
<proteinExistence type="inferred from homology"/>
<comment type="caution">
    <text evidence="10">The sequence shown here is derived from an EMBL/GenBank/DDBJ whole genome shotgun (WGS) entry which is preliminary data.</text>
</comment>
<comment type="similarity">
    <text evidence="2">Belongs to the NAF1 family.</text>
</comment>
<organism evidence="10 11">
    <name type="scientific">Clitoria ternatea</name>
    <name type="common">Butterfly pea</name>
    <dbReference type="NCBI Taxonomy" id="43366"/>
    <lineage>
        <taxon>Eukaryota</taxon>
        <taxon>Viridiplantae</taxon>
        <taxon>Streptophyta</taxon>
        <taxon>Embryophyta</taxon>
        <taxon>Tracheophyta</taxon>
        <taxon>Spermatophyta</taxon>
        <taxon>Magnoliopsida</taxon>
        <taxon>eudicotyledons</taxon>
        <taxon>Gunneridae</taxon>
        <taxon>Pentapetalae</taxon>
        <taxon>rosids</taxon>
        <taxon>fabids</taxon>
        <taxon>Fabales</taxon>
        <taxon>Fabaceae</taxon>
        <taxon>Papilionoideae</taxon>
        <taxon>50 kb inversion clade</taxon>
        <taxon>NPAAA clade</taxon>
        <taxon>indigoferoid/millettioid clade</taxon>
        <taxon>Phaseoleae</taxon>
        <taxon>Clitoria</taxon>
    </lineage>
</organism>
<gene>
    <name evidence="10" type="ORF">RJT34_28883</name>
</gene>
<comment type="subcellular location">
    <subcellularLocation>
        <location evidence="1">Nucleus</location>
    </subcellularLocation>
</comment>
<dbReference type="GO" id="GO:0000493">
    <property type="term" value="P:box H/ACA snoRNP assembly"/>
    <property type="evidence" value="ECO:0007669"/>
    <property type="project" value="InterPro"/>
</dbReference>
<dbReference type="PANTHER" id="PTHR31633:SF1">
    <property type="entry name" value="H_ACA RIBONUCLEOPROTEIN COMPLEX NON-CORE SUBUNIT NAF1"/>
    <property type="match status" value="1"/>
</dbReference>
<dbReference type="Pfam" id="PF04410">
    <property type="entry name" value="Gar1"/>
    <property type="match status" value="1"/>
</dbReference>
<evidence type="ECO:0000256" key="4">
    <source>
        <dbReference type="ARBA" id="ARBA00022517"/>
    </source>
</evidence>
<evidence type="ECO:0000256" key="2">
    <source>
        <dbReference type="ARBA" id="ARBA00009801"/>
    </source>
</evidence>
<accession>A0AAN9FFI8</accession>
<dbReference type="GO" id="GO:0006364">
    <property type="term" value="P:rRNA processing"/>
    <property type="evidence" value="ECO:0007669"/>
    <property type="project" value="UniProtKB-KW"/>
</dbReference>
<dbReference type="GO" id="GO:0005634">
    <property type="term" value="C:nucleus"/>
    <property type="evidence" value="ECO:0007669"/>
    <property type="project" value="UniProtKB-SubCell"/>
</dbReference>
<dbReference type="GO" id="GO:0003723">
    <property type="term" value="F:RNA binding"/>
    <property type="evidence" value="ECO:0007669"/>
    <property type="project" value="UniProtKB-KW"/>
</dbReference>
<dbReference type="InterPro" id="IPR007504">
    <property type="entry name" value="H/ACA_rnp_Gar1/Naf1"/>
</dbReference>
<keyword evidence="6" id="KW-0597">Phosphoprotein</keyword>
<evidence type="ECO:0000256" key="1">
    <source>
        <dbReference type="ARBA" id="ARBA00004123"/>
    </source>
</evidence>
<dbReference type="InterPro" id="IPR040309">
    <property type="entry name" value="Naf1"/>
</dbReference>
<feature type="compositionally biased region" description="Polar residues" evidence="9">
    <location>
        <begin position="63"/>
        <end position="74"/>
    </location>
</feature>
<dbReference type="InterPro" id="IPR038664">
    <property type="entry name" value="Gar1/Naf1_Cbf5-bd_sf"/>
</dbReference>
<evidence type="ECO:0000256" key="3">
    <source>
        <dbReference type="ARBA" id="ARBA00021438"/>
    </source>
</evidence>
<keyword evidence="5" id="KW-0698">rRNA processing</keyword>
<dbReference type="InterPro" id="IPR009000">
    <property type="entry name" value="Transl_B-barrel_sf"/>
</dbReference>
<feature type="compositionally biased region" description="Acidic residues" evidence="9">
    <location>
        <begin position="86"/>
        <end position="105"/>
    </location>
</feature>
<dbReference type="Proteomes" id="UP001359559">
    <property type="component" value="Unassembled WGS sequence"/>
</dbReference>
<keyword evidence="8" id="KW-0539">Nucleus</keyword>
<dbReference type="FunFam" id="2.40.10.230:FF:000002">
    <property type="entry name" value="H/ACA ribonucleoprotein complex non-core subunit NAF1"/>
    <property type="match status" value="1"/>
</dbReference>
<feature type="compositionally biased region" description="Basic residues" evidence="9">
    <location>
        <begin position="594"/>
        <end position="611"/>
    </location>
</feature>
<evidence type="ECO:0000256" key="9">
    <source>
        <dbReference type="SAM" id="MobiDB-lite"/>
    </source>
</evidence>
<keyword evidence="4" id="KW-0690">Ribosome biogenesis</keyword>
<evidence type="ECO:0000256" key="8">
    <source>
        <dbReference type="ARBA" id="ARBA00023242"/>
    </source>
</evidence>
<dbReference type="Gene3D" id="2.40.10.230">
    <property type="entry name" value="Probable tRNA pseudouridine synthase domain"/>
    <property type="match status" value="1"/>
</dbReference>
<dbReference type="SUPFAM" id="SSF50447">
    <property type="entry name" value="Translation proteins"/>
    <property type="match status" value="1"/>
</dbReference>
<evidence type="ECO:0000256" key="6">
    <source>
        <dbReference type="ARBA" id="ARBA00022553"/>
    </source>
</evidence>
<dbReference type="AlphaFoldDB" id="A0AAN9FFI8"/>
<evidence type="ECO:0000313" key="10">
    <source>
        <dbReference type="EMBL" id="KAK7272353.1"/>
    </source>
</evidence>
<dbReference type="GO" id="GO:0005732">
    <property type="term" value="C:sno(s)RNA-containing ribonucleoprotein complex"/>
    <property type="evidence" value="ECO:0007669"/>
    <property type="project" value="InterPro"/>
</dbReference>
<dbReference type="EMBL" id="JAYKXN010000007">
    <property type="protein sequence ID" value="KAK7272353.1"/>
    <property type="molecule type" value="Genomic_DNA"/>
</dbReference>
<evidence type="ECO:0000313" key="11">
    <source>
        <dbReference type="Proteomes" id="UP001359559"/>
    </source>
</evidence>
<sequence>MDEFELNDFALADSFINFDYVPPSPSPSPSHPFVIEEAIHKFSSIEIQEKENLNNADDDDTRVQINANQDSDTASSASSSISSEREELEEGEIVDSDDVDDDYYDENPAAQGPVRSRNELEVFLLFVIHRKLNVRLLNDAALATEISMCLDKFLFNKWLSAIGNDESILPPVPAVNVTFEPHHQMLPVGVVKSILGAQVIVEGVEKHNPLNEGSILWMTRTRTPLGLVDEIFGPVKNPYYIVRYNSESEVPKGINGGTLISSVFEFANHVLNDKDLYKKGYDASGVNDEEVSDEIEFSDDEKEAKYKRMLRMTKKSIYDQNPKKENRKKTKVQPKDGLVPTFFVAPPTPVLDHGCSPFTSIGQDFQGTTNTVPLKDSLVPTFPVAPPTSLLDHGCCSPFTSIGQGFQGATNKVPPKDSLVPTVSAALAMSFVDHGHCSPFSGIGQGLCGATTVVPPIAPTNTGPNLTVNGVWKNETTLQLPQSPVFSYGFPVNGVSMCPANTQFSHQLPAPGIPFQQQLNSGHGTPPAATFPGIQFNIYAQLMYALGTVDQNQTTFGLSSPFSQIQPPINLQTNYIPPNQQAPHQFNPGTPAIHGRKPFHRGYRKGWRPAK</sequence>
<feature type="region of interest" description="Disordered" evidence="9">
    <location>
        <begin position="51"/>
        <end position="111"/>
    </location>
</feature>
<evidence type="ECO:0000256" key="5">
    <source>
        <dbReference type="ARBA" id="ARBA00022552"/>
    </source>
</evidence>
<dbReference type="GO" id="GO:0001522">
    <property type="term" value="P:pseudouridine synthesis"/>
    <property type="evidence" value="ECO:0007669"/>
    <property type="project" value="InterPro"/>
</dbReference>
<name>A0AAN9FFI8_CLITE</name>